<evidence type="ECO:0000256" key="1">
    <source>
        <dbReference type="ARBA" id="ARBA00000085"/>
    </source>
</evidence>
<dbReference type="AlphaFoldDB" id="A0A7Y0EJZ6"/>
<dbReference type="Pfam" id="PF02518">
    <property type="entry name" value="HATPase_c"/>
    <property type="match status" value="1"/>
</dbReference>
<organism evidence="17 18">
    <name type="scientific">Clostridium muellerianum</name>
    <dbReference type="NCBI Taxonomy" id="2716538"/>
    <lineage>
        <taxon>Bacteria</taxon>
        <taxon>Bacillati</taxon>
        <taxon>Bacillota</taxon>
        <taxon>Clostridia</taxon>
        <taxon>Eubacteriales</taxon>
        <taxon>Clostridiaceae</taxon>
        <taxon>Clostridium</taxon>
    </lineage>
</organism>
<keyword evidence="7 14" id="KW-0812">Transmembrane</keyword>
<protein>
    <recommendedName>
        <fullName evidence="3">histidine kinase</fullName>
        <ecNumber evidence="3">2.7.13.3</ecNumber>
    </recommendedName>
</protein>
<evidence type="ECO:0000256" key="8">
    <source>
        <dbReference type="ARBA" id="ARBA00022741"/>
    </source>
</evidence>
<dbReference type="SUPFAM" id="SSF55874">
    <property type="entry name" value="ATPase domain of HSP90 chaperone/DNA topoisomerase II/histidine kinase"/>
    <property type="match status" value="1"/>
</dbReference>
<accession>A0A7Y0EJZ6</accession>
<dbReference type="EMBL" id="JABBNI010000058">
    <property type="protein sequence ID" value="NMM64888.1"/>
    <property type="molecule type" value="Genomic_DNA"/>
</dbReference>
<dbReference type="CDD" id="cd00075">
    <property type="entry name" value="HATPase"/>
    <property type="match status" value="1"/>
</dbReference>
<dbReference type="SUPFAM" id="SSF158472">
    <property type="entry name" value="HAMP domain-like"/>
    <property type="match status" value="1"/>
</dbReference>
<feature type="domain" description="HAMP" evidence="16">
    <location>
        <begin position="188"/>
        <end position="242"/>
    </location>
</feature>
<dbReference type="FunFam" id="1.10.287.130:FF:000001">
    <property type="entry name" value="Two-component sensor histidine kinase"/>
    <property type="match status" value="1"/>
</dbReference>
<comment type="subcellular location">
    <subcellularLocation>
        <location evidence="2">Cell membrane</location>
        <topology evidence="2">Multi-pass membrane protein</topology>
    </subcellularLocation>
</comment>
<reference evidence="17 18" key="1">
    <citation type="submission" date="2020-04" db="EMBL/GenBank/DDBJ databases">
        <authorList>
            <person name="Doyle D.A."/>
        </authorList>
    </citation>
    <scope>NUCLEOTIDE SEQUENCE [LARGE SCALE GENOMIC DNA]</scope>
    <source>
        <strain evidence="17 18">P21</strain>
    </source>
</reference>
<dbReference type="CDD" id="cd00082">
    <property type="entry name" value="HisKA"/>
    <property type="match status" value="1"/>
</dbReference>
<feature type="domain" description="Histidine kinase" evidence="15">
    <location>
        <begin position="250"/>
        <end position="465"/>
    </location>
</feature>
<dbReference type="Pfam" id="PF00512">
    <property type="entry name" value="HisKA"/>
    <property type="match status" value="1"/>
</dbReference>
<dbReference type="SMART" id="SM00304">
    <property type="entry name" value="HAMP"/>
    <property type="match status" value="1"/>
</dbReference>
<dbReference type="SMART" id="SM00388">
    <property type="entry name" value="HisKA"/>
    <property type="match status" value="1"/>
</dbReference>
<keyword evidence="5" id="KW-0597">Phosphoprotein</keyword>
<evidence type="ECO:0000256" key="6">
    <source>
        <dbReference type="ARBA" id="ARBA00022679"/>
    </source>
</evidence>
<dbReference type="SMART" id="SM00387">
    <property type="entry name" value="HATPase_c"/>
    <property type="match status" value="1"/>
</dbReference>
<dbReference type="SUPFAM" id="SSF47384">
    <property type="entry name" value="Homodimeric domain of signal transducing histidine kinase"/>
    <property type="match status" value="1"/>
</dbReference>
<keyword evidence="8" id="KW-0547">Nucleotide-binding</keyword>
<dbReference type="GO" id="GO:0005524">
    <property type="term" value="F:ATP binding"/>
    <property type="evidence" value="ECO:0007669"/>
    <property type="project" value="UniProtKB-KW"/>
</dbReference>
<dbReference type="PRINTS" id="PR00344">
    <property type="entry name" value="BCTRLSENSOR"/>
</dbReference>
<dbReference type="InterPro" id="IPR003594">
    <property type="entry name" value="HATPase_dom"/>
</dbReference>
<dbReference type="Pfam" id="PF00672">
    <property type="entry name" value="HAMP"/>
    <property type="match status" value="1"/>
</dbReference>
<evidence type="ECO:0000256" key="3">
    <source>
        <dbReference type="ARBA" id="ARBA00012438"/>
    </source>
</evidence>
<dbReference type="Gene3D" id="6.10.340.10">
    <property type="match status" value="1"/>
</dbReference>
<comment type="caution">
    <text evidence="17">The sequence shown here is derived from an EMBL/GenBank/DDBJ whole genome shotgun (WGS) entry which is preliminary data.</text>
</comment>
<dbReference type="EC" id="2.7.13.3" evidence="3"/>
<evidence type="ECO:0000259" key="16">
    <source>
        <dbReference type="PROSITE" id="PS50885"/>
    </source>
</evidence>
<evidence type="ECO:0000256" key="7">
    <source>
        <dbReference type="ARBA" id="ARBA00022692"/>
    </source>
</evidence>
<sequence length="465" mass="53260">MNRVLKVIRSAKISIKLTVIYVFMFSLVLLLLNASILYGVKYYMYNQANKQIEDMQTIVLNKITSQNERIDLASKEILSNFPSKENVSVRIIQQDGKVINSSEKFDYNIKQSNLKKSPSKEKHMEDKERHLTYKNVKYESKKYGTVYIQIVKDMHNEYEFMKILFVVMAAADFIGVIASIVLGYMVSKKMLKPIDHITKTAENISIKNLKERIEVKEGSDDELKRLASTFNKMIDRLQEAFNRQAQFVSDASHELRTPIAVIQGYANLLDRWGKDDRNALEKSIYGIKLEAANMADLIEKLLFLARGDSDTQVIEKKEFWLNELIDEVVEESKIIAQDRSICSNKNDIVKIFADHKMIKQMLRIFIDNSLKFTSENGRINISSEVQNKAVKITVSDTGIGIPENEIKNIFNRFYIVDKSRSKEKGGTGLGLSIAKWIVDMHKGTINVESEEGKGTKIVVTLNIDK</sequence>
<keyword evidence="9 17" id="KW-0418">Kinase</keyword>
<keyword evidence="18" id="KW-1185">Reference proteome</keyword>
<keyword evidence="6" id="KW-0808">Transferase</keyword>
<dbReference type="FunFam" id="3.30.565.10:FF:000006">
    <property type="entry name" value="Sensor histidine kinase WalK"/>
    <property type="match status" value="1"/>
</dbReference>
<dbReference type="Proteomes" id="UP000537131">
    <property type="component" value="Unassembled WGS sequence"/>
</dbReference>
<reference evidence="17 18" key="2">
    <citation type="submission" date="2020-06" db="EMBL/GenBank/DDBJ databases">
        <title>Complete Genome Sequence of Clostridium muelleri sp. nov. P21T, an Acid-Alcohol Producing Acetogen Isolated from Old Hay.</title>
        <authorList>
            <person name="Duncan K.E."/>
            <person name="Tanner R.S."/>
        </authorList>
    </citation>
    <scope>NUCLEOTIDE SEQUENCE [LARGE SCALE GENOMIC DNA]</scope>
    <source>
        <strain evidence="17 18">P21</strain>
    </source>
</reference>
<proteinExistence type="predicted"/>
<name>A0A7Y0EJZ6_9CLOT</name>
<evidence type="ECO:0000256" key="14">
    <source>
        <dbReference type="SAM" id="Phobius"/>
    </source>
</evidence>
<dbReference type="Gene3D" id="3.30.565.10">
    <property type="entry name" value="Histidine kinase-like ATPase, C-terminal domain"/>
    <property type="match status" value="1"/>
</dbReference>
<evidence type="ECO:0000256" key="9">
    <source>
        <dbReference type="ARBA" id="ARBA00022777"/>
    </source>
</evidence>
<evidence type="ECO:0000259" key="15">
    <source>
        <dbReference type="PROSITE" id="PS50109"/>
    </source>
</evidence>
<dbReference type="InterPro" id="IPR004358">
    <property type="entry name" value="Sig_transdc_His_kin-like_C"/>
</dbReference>
<evidence type="ECO:0000256" key="11">
    <source>
        <dbReference type="ARBA" id="ARBA00022989"/>
    </source>
</evidence>
<keyword evidence="13 14" id="KW-0472">Membrane</keyword>
<keyword evidence="12" id="KW-0902">Two-component regulatory system</keyword>
<evidence type="ECO:0000256" key="12">
    <source>
        <dbReference type="ARBA" id="ARBA00023012"/>
    </source>
</evidence>
<feature type="transmembrane region" description="Helical" evidence="14">
    <location>
        <begin position="163"/>
        <end position="186"/>
    </location>
</feature>
<evidence type="ECO:0000313" key="18">
    <source>
        <dbReference type="Proteomes" id="UP000537131"/>
    </source>
</evidence>
<dbReference type="PROSITE" id="PS50109">
    <property type="entry name" value="HIS_KIN"/>
    <property type="match status" value="1"/>
</dbReference>
<dbReference type="InterPro" id="IPR003660">
    <property type="entry name" value="HAMP_dom"/>
</dbReference>
<gene>
    <name evidence="17" type="ORF">HBE96_20025</name>
</gene>
<dbReference type="PROSITE" id="PS50885">
    <property type="entry name" value="HAMP"/>
    <property type="match status" value="1"/>
</dbReference>
<dbReference type="InterPro" id="IPR036890">
    <property type="entry name" value="HATPase_C_sf"/>
</dbReference>
<evidence type="ECO:0000256" key="13">
    <source>
        <dbReference type="ARBA" id="ARBA00023136"/>
    </source>
</evidence>
<evidence type="ECO:0000256" key="2">
    <source>
        <dbReference type="ARBA" id="ARBA00004651"/>
    </source>
</evidence>
<dbReference type="InterPro" id="IPR005467">
    <property type="entry name" value="His_kinase_dom"/>
</dbReference>
<dbReference type="InterPro" id="IPR003661">
    <property type="entry name" value="HisK_dim/P_dom"/>
</dbReference>
<dbReference type="GO" id="GO:0000155">
    <property type="term" value="F:phosphorelay sensor kinase activity"/>
    <property type="evidence" value="ECO:0007669"/>
    <property type="project" value="InterPro"/>
</dbReference>
<keyword evidence="4" id="KW-1003">Cell membrane</keyword>
<dbReference type="InterPro" id="IPR036097">
    <property type="entry name" value="HisK_dim/P_sf"/>
</dbReference>
<dbReference type="GO" id="GO:0005886">
    <property type="term" value="C:plasma membrane"/>
    <property type="evidence" value="ECO:0007669"/>
    <property type="project" value="UniProtKB-SubCell"/>
</dbReference>
<dbReference type="Gene3D" id="1.10.287.130">
    <property type="match status" value="1"/>
</dbReference>
<feature type="transmembrane region" description="Helical" evidence="14">
    <location>
        <begin position="20"/>
        <end position="40"/>
    </location>
</feature>
<comment type="catalytic activity">
    <reaction evidence="1">
        <text>ATP + protein L-histidine = ADP + protein N-phospho-L-histidine.</text>
        <dbReference type="EC" id="2.7.13.3"/>
    </reaction>
</comment>
<dbReference type="PANTHER" id="PTHR45528">
    <property type="entry name" value="SENSOR HISTIDINE KINASE CPXA"/>
    <property type="match status" value="1"/>
</dbReference>
<keyword evidence="11 14" id="KW-1133">Transmembrane helix</keyword>
<dbReference type="PANTHER" id="PTHR45528:SF1">
    <property type="entry name" value="SENSOR HISTIDINE KINASE CPXA"/>
    <property type="match status" value="1"/>
</dbReference>
<evidence type="ECO:0000256" key="10">
    <source>
        <dbReference type="ARBA" id="ARBA00022840"/>
    </source>
</evidence>
<evidence type="ECO:0000256" key="4">
    <source>
        <dbReference type="ARBA" id="ARBA00022475"/>
    </source>
</evidence>
<evidence type="ECO:0000256" key="5">
    <source>
        <dbReference type="ARBA" id="ARBA00022553"/>
    </source>
</evidence>
<keyword evidence="10" id="KW-0067">ATP-binding</keyword>
<evidence type="ECO:0000313" key="17">
    <source>
        <dbReference type="EMBL" id="NMM64888.1"/>
    </source>
</evidence>
<dbReference type="InterPro" id="IPR050398">
    <property type="entry name" value="HssS/ArlS-like"/>
</dbReference>
<dbReference type="CDD" id="cd06225">
    <property type="entry name" value="HAMP"/>
    <property type="match status" value="1"/>
</dbReference>